<proteinExistence type="predicted"/>
<feature type="region of interest" description="Disordered" evidence="1">
    <location>
        <begin position="120"/>
        <end position="155"/>
    </location>
</feature>
<feature type="compositionally biased region" description="Basic and acidic residues" evidence="1">
    <location>
        <begin position="328"/>
        <end position="341"/>
    </location>
</feature>
<sequence>MEIPFTEQEQRFLLAEAIKTSSIPPEKLLVILNESNVIPNWMLMQVPHGRNLASCINTFESLAGRNSNNLTPQLPVPPFFPGGSPDLQNKRKSVSELDLIGVDSSRKRRTPGLDIVSAQRNIQPKPAANGSPISFASPFTGQAPKKRGRPSKNDLKIRQAEEIARGEILGSLETSKGSLVSPSTSGGDVSFLENILAPVVTSGQESQPSPVISFGDQTDSGKKKRGQPNCRSSNVPRTGEGSFPILPAQFPQHIQPLQRFGTHQIFDQSMRAQFQPESRELQMHRDNQGQGMQFNVQSNIEGHQMHVSGEAHKEHQEMQYKGTAVESKPMEQHKDEKRSDI</sequence>
<name>W9CU79_SCLBF</name>
<organism evidence="2 3">
    <name type="scientific">Sclerotinia borealis (strain F-4128)</name>
    <dbReference type="NCBI Taxonomy" id="1432307"/>
    <lineage>
        <taxon>Eukaryota</taxon>
        <taxon>Fungi</taxon>
        <taxon>Dikarya</taxon>
        <taxon>Ascomycota</taxon>
        <taxon>Pezizomycotina</taxon>
        <taxon>Leotiomycetes</taxon>
        <taxon>Helotiales</taxon>
        <taxon>Sclerotiniaceae</taxon>
        <taxon>Sclerotinia</taxon>
    </lineage>
</organism>
<keyword evidence="3" id="KW-1185">Reference proteome</keyword>
<dbReference type="AlphaFoldDB" id="W9CU79"/>
<dbReference type="EMBL" id="AYSA01000056">
    <property type="protein sequence ID" value="ESZ98070.1"/>
    <property type="molecule type" value="Genomic_DNA"/>
</dbReference>
<protein>
    <submittedName>
        <fullName evidence="2">Uncharacterized protein</fullName>
    </submittedName>
</protein>
<accession>W9CU79</accession>
<comment type="caution">
    <text evidence="2">The sequence shown here is derived from an EMBL/GenBank/DDBJ whole genome shotgun (WGS) entry which is preliminary data.</text>
</comment>
<dbReference type="OrthoDB" id="5371646at2759"/>
<reference evidence="2 3" key="1">
    <citation type="journal article" date="2014" name="Genome Announc.">
        <title>Draft genome sequence of Sclerotinia borealis, a psychrophilic plant pathogenic fungus.</title>
        <authorList>
            <person name="Mardanov A.V."/>
            <person name="Beletsky A.V."/>
            <person name="Kadnikov V.V."/>
            <person name="Ignatov A.N."/>
            <person name="Ravin N.V."/>
        </authorList>
    </citation>
    <scope>NUCLEOTIDE SEQUENCE [LARGE SCALE GENOMIC DNA]</scope>
    <source>
        <strain evidence="3">F-4157</strain>
    </source>
</reference>
<evidence type="ECO:0000313" key="2">
    <source>
        <dbReference type="EMBL" id="ESZ98070.1"/>
    </source>
</evidence>
<feature type="compositionally biased region" description="Polar residues" evidence="1">
    <location>
        <begin position="201"/>
        <end position="218"/>
    </location>
</feature>
<feature type="region of interest" description="Disordered" evidence="1">
    <location>
        <begin position="201"/>
        <end position="243"/>
    </location>
</feature>
<gene>
    <name evidence="2" type="ORF">SBOR_1601</name>
</gene>
<evidence type="ECO:0000313" key="3">
    <source>
        <dbReference type="Proteomes" id="UP000019487"/>
    </source>
</evidence>
<dbReference type="Proteomes" id="UP000019487">
    <property type="component" value="Unassembled WGS sequence"/>
</dbReference>
<dbReference type="HOGENOM" id="CLU_836760_0_0_1"/>
<feature type="compositionally biased region" description="Polar residues" evidence="1">
    <location>
        <begin position="131"/>
        <end position="140"/>
    </location>
</feature>
<dbReference type="STRING" id="1432307.W9CU79"/>
<feature type="region of interest" description="Disordered" evidence="1">
    <location>
        <begin position="310"/>
        <end position="341"/>
    </location>
</feature>
<evidence type="ECO:0000256" key="1">
    <source>
        <dbReference type="SAM" id="MobiDB-lite"/>
    </source>
</evidence>